<dbReference type="GO" id="GO:0005634">
    <property type="term" value="C:nucleus"/>
    <property type="evidence" value="ECO:0007669"/>
    <property type="project" value="UniProtKB-SubCell"/>
</dbReference>
<dbReference type="PANTHER" id="PTHR11829">
    <property type="entry name" value="FORKHEAD BOX PROTEIN"/>
    <property type="match status" value="1"/>
</dbReference>
<dbReference type="PANTHER" id="PTHR11829:SF343">
    <property type="entry name" value="FORK-HEAD DOMAIN-CONTAINING PROTEIN"/>
    <property type="match status" value="1"/>
</dbReference>
<feature type="non-terminal residue" evidence="5">
    <location>
        <position position="90"/>
    </location>
</feature>
<dbReference type="SUPFAM" id="SSF46785">
    <property type="entry name" value="Winged helix' DNA-binding domain"/>
    <property type="match status" value="1"/>
</dbReference>
<proteinExistence type="predicted"/>
<dbReference type="OMA" id="YEWVETK"/>
<dbReference type="AlphaFoldDB" id="B3RJ86"/>
<dbReference type="CDD" id="cd00059">
    <property type="entry name" value="FH_FOX"/>
    <property type="match status" value="1"/>
</dbReference>
<dbReference type="GeneID" id="6748906"/>
<protein>
    <recommendedName>
        <fullName evidence="4">Fork-head domain-containing protein</fullName>
    </recommendedName>
</protein>
<evidence type="ECO:0000256" key="2">
    <source>
        <dbReference type="ARBA" id="ARBA00023242"/>
    </source>
</evidence>
<dbReference type="PRINTS" id="PR00053">
    <property type="entry name" value="FORKHEAD"/>
</dbReference>
<dbReference type="PROSITE" id="PS50039">
    <property type="entry name" value="FORK_HEAD_3"/>
    <property type="match status" value="1"/>
</dbReference>
<dbReference type="InterPro" id="IPR030456">
    <property type="entry name" value="TF_fork_head_CS_2"/>
</dbReference>
<dbReference type="Pfam" id="PF00250">
    <property type="entry name" value="Forkhead"/>
    <property type="match status" value="1"/>
</dbReference>
<evidence type="ECO:0000259" key="4">
    <source>
        <dbReference type="PROSITE" id="PS50039"/>
    </source>
</evidence>
<dbReference type="InterPro" id="IPR036388">
    <property type="entry name" value="WH-like_DNA-bd_sf"/>
</dbReference>
<dbReference type="CTD" id="6748906"/>
<organism evidence="5 6">
    <name type="scientific">Trichoplax adhaerens</name>
    <name type="common">Trichoplax reptans</name>
    <dbReference type="NCBI Taxonomy" id="10228"/>
    <lineage>
        <taxon>Eukaryota</taxon>
        <taxon>Metazoa</taxon>
        <taxon>Placozoa</taxon>
        <taxon>Uniplacotomia</taxon>
        <taxon>Trichoplacea</taxon>
        <taxon>Trichoplacidae</taxon>
        <taxon>Trichoplax</taxon>
    </lineage>
</organism>
<dbReference type="InParanoid" id="B3RJ86"/>
<dbReference type="PhylomeDB" id="B3RJ86"/>
<evidence type="ECO:0000256" key="1">
    <source>
        <dbReference type="ARBA" id="ARBA00023125"/>
    </source>
</evidence>
<dbReference type="PROSITE" id="PS00658">
    <property type="entry name" value="FORK_HEAD_2"/>
    <property type="match status" value="1"/>
</dbReference>
<dbReference type="eggNOG" id="KOG2294">
    <property type="taxonomic scope" value="Eukaryota"/>
</dbReference>
<dbReference type="KEGG" id="tad:TRIADDRAFT_20374"/>
<accession>B3RJ86</accession>
<evidence type="ECO:0000313" key="5">
    <source>
        <dbReference type="EMBL" id="EDV28489.1"/>
    </source>
</evidence>
<dbReference type="InterPro" id="IPR001766">
    <property type="entry name" value="Fork_head_dom"/>
</dbReference>
<dbReference type="Gene3D" id="1.10.10.10">
    <property type="entry name" value="Winged helix-like DNA-binding domain superfamily/Winged helix DNA-binding domain"/>
    <property type="match status" value="1"/>
</dbReference>
<evidence type="ECO:0000313" key="6">
    <source>
        <dbReference type="Proteomes" id="UP000009022"/>
    </source>
</evidence>
<dbReference type="STRING" id="10228.B3RJ86"/>
<dbReference type="EMBL" id="DS985241">
    <property type="protein sequence ID" value="EDV28489.1"/>
    <property type="molecule type" value="Genomic_DNA"/>
</dbReference>
<dbReference type="SMART" id="SM00339">
    <property type="entry name" value="FH"/>
    <property type="match status" value="1"/>
</dbReference>
<evidence type="ECO:0000256" key="3">
    <source>
        <dbReference type="PROSITE-ProRule" id="PRU00089"/>
    </source>
</evidence>
<gene>
    <name evidence="5" type="ORF">TRIADDRAFT_20374</name>
</gene>
<keyword evidence="2 3" id="KW-0539">Nucleus</keyword>
<feature type="DNA-binding region" description="Fork-head" evidence="3">
    <location>
        <begin position="7"/>
        <end position="90"/>
    </location>
</feature>
<feature type="domain" description="Fork-head" evidence="4">
    <location>
        <begin position="7"/>
        <end position="90"/>
    </location>
</feature>
<dbReference type="InterPro" id="IPR018122">
    <property type="entry name" value="TF_fork_head_CS_1"/>
</dbReference>
<dbReference type="Proteomes" id="UP000009022">
    <property type="component" value="Unassembled WGS sequence"/>
</dbReference>
<keyword evidence="1 3" id="KW-0238">DNA-binding</keyword>
<dbReference type="InterPro" id="IPR050211">
    <property type="entry name" value="FOX_domain-containing"/>
</dbReference>
<dbReference type="HOGENOM" id="CLU_077699_6_2_1"/>
<dbReference type="OrthoDB" id="5402974at2759"/>
<reference evidence="5 6" key="1">
    <citation type="journal article" date="2008" name="Nature">
        <title>The Trichoplax genome and the nature of placozoans.</title>
        <authorList>
            <person name="Srivastava M."/>
            <person name="Begovic E."/>
            <person name="Chapman J."/>
            <person name="Putnam N.H."/>
            <person name="Hellsten U."/>
            <person name="Kawashima T."/>
            <person name="Kuo A."/>
            <person name="Mitros T."/>
            <person name="Salamov A."/>
            <person name="Carpenter M.L."/>
            <person name="Signorovitch A.Y."/>
            <person name="Moreno M.A."/>
            <person name="Kamm K."/>
            <person name="Grimwood J."/>
            <person name="Schmutz J."/>
            <person name="Shapiro H."/>
            <person name="Grigoriev I.V."/>
            <person name="Buss L.W."/>
            <person name="Schierwater B."/>
            <person name="Dellaporta S.L."/>
            <person name="Rokhsar D.S."/>
        </authorList>
    </citation>
    <scope>NUCLEOTIDE SEQUENCE [LARGE SCALE GENOMIC DNA]</scope>
    <source>
        <strain evidence="5 6">Grell-BS-1999</strain>
    </source>
</reference>
<name>B3RJ86_TRIAD</name>
<dbReference type="PROSITE" id="PS00657">
    <property type="entry name" value="FORK_HEAD_1"/>
    <property type="match status" value="1"/>
</dbReference>
<dbReference type="InterPro" id="IPR036390">
    <property type="entry name" value="WH_DNA-bd_sf"/>
</dbReference>
<keyword evidence="6" id="KW-1185">Reference proteome</keyword>
<dbReference type="GO" id="GO:0003700">
    <property type="term" value="F:DNA-binding transcription factor activity"/>
    <property type="evidence" value="ECO:0007669"/>
    <property type="project" value="InterPro"/>
</dbReference>
<sequence>MNRKYVKPPYSYAKLITMAIDSTTDKKMLLKDIYEWVETKYPFYKYTSNKGWKNSIRHNLSLKPYFIKLDRSGRVCNSSESKGCYWMLAP</sequence>
<comment type="subcellular location">
    <subcellularLocation>
        <location evidence="3">Nucleus</location>
    </subcellularLocation>
</comment>
<dbReference type="RefSeq" id="XP_002107691.1">
    <property type="nucleotide sequence ID" value="XM_002107655.1"/>
</dbReference>
<dbReference type="GO" id="GO:0043565">
    <property type="term" value="F:sequence-specific DNA binding"/>
    <property type="evidence" value="ECO:0007669"/>
    <property type="project" value="InterPro"/>
</dbReference>